<keyword evidence="1" id="KW-1133">Transmembrane helix</keyword>
<evidence type="ECO:0000313" key="3">
    <source>
        <dbReference type="Proteomes" id="UP001176961"/>
    </source>
</evidence>
<protein>
    <submittedName>
        <fullName evidence="2">Uncharacterized protein</fullName>
    </submittedName>
</protein>
<feature type="transmembrane region" description="Helical" evidence="1">
    <location>
        <begin position="35"/>
        <end position="52"/>
    </location>
</feature>
<sequence length="102" mass="11563">RIKLVVQKKTEPVPNTADSRTSQPVKKSTSLSTNMILFLISFLLFPIFTTSVERKIIITIHMQKCVQPRCGRECLEAGFLGSRCEGSTKCQCYKPDPIRYPI</sequence>
<comment type="caution">
    <text evidence="2">The sequence shown here is derived from an EMBL/GenBank/DDBJ whole genome shotgun (WGS) entry which is preliminary data.</text>
</comment>
<keyword evidence="1" id="KW-0812">Transmembrane</keyword>
<reference evidence="2" key="1">
    <citation type="submission" date="2023-07" db="EMBL/GenBank/DDBJ databases">
        <authorList>
            <consortium name="CYATHOMIX"/>
        </authorList>
    </citation>
    <scope>NUCLEOTIDE SEQUENCE</scope>
    <source>
        <strain evidence="2">N/A</strain>
    </source>
</reference>
<gene>
    <name evidence="2" type="ORF">CYNAS_LOCUS405</name>
</gene>
<keyword evidence="3" id="KW-1185">Reference proteome</keyword>
<dbReference type="AlphaFoldDB" id="A0AA36DLZ3"/>
<evidence type="ECO:0000313" key="2">
    <source>
        <dbReference type="EMBL" id="CAJ0588422.1"/>
    </source>
</evidence>
<evidence type="ECO:0000256" key="1">
    <source>
        <dbReference type="SAM" id="Phobius"/>
    </source>
</evidence>
<keyword evidence="1" id="KW-0472">Membrane</keyword>
<accession>A0AA36DLZ3</accession>
<proteinExistence type="predicted"/>
<dbReference type="EMBL" id="CATQJL010000001">
    <property type="protein sequence ID" value="CAJ0588422.1"/>
    <property type="molecule type" value="Genomic_DNA"/>
</dbReference>
<organism evidence="2 3">
    <name type="scientific">Cylicocyclus nassatus</name>
    <name type="common">Nematode worm</name>
    <dbReference type="NCBI Taxonomy" id="53992"/>
    <lineage>
        <taxon>Eukaryota</taxon>
        <taxon>Metazoa</taxon>
        <taxon>Ecdysozoa</taxon>
        <taxon>Nematoda</taxon>
        <taxon>Chromadorea</taxon>
        <taxon>Rhabditida</taxon>
        <taxon>Rhabditina</taxon>
        <taxon>Rhabditomorpha</taxon>
        <taxon>Strongyloidea</taxon>
        <taxon>Strongylidae</taxon>
        <taxon>Cylicocyclus</taxon>
    </lineage>
</organism>
<dbReference type="Proteomes" id="UP001176961">
    <property type="component" value="Unassembled WGS sequence"/>
</dbReference>
<feature type="non-terminal residue" evidence="2">
    <location>
        <position position="1"/>
    </location>
</feature>
<name>A0AA36DLZ3_CYLNA</name>